<feature type="compositionally biased region" description="Gly residues" evidence="1">
    <location>
        <begin position="132"/>
        <end position="146"/>
    </location>
</feature>
<name>A0A0J7AXU0_COCIT</name>
<evidence type="ECO:0000313" key="2">
    <source>
        <dbReference type="EMBL" id="KMP02227.1"/>
    </source>
</evidence>
<evidence type="ECO:0000256" key="1">
    <source>
        <dbReference type="SAM" id="MobiDB-lite"/>
    </source>
</evidence>
<evidence type="ECO:0000313" key="3">
    <source>
        <dbReference type="Proteomes" id="UP000054565"/>
    </source>
</evidence>
<proteinExistence type="predicted"/>
<organism evidence="2 3">
    <name type="scientific">Coccidioides immitis RMSCC 2394</name>
    <dbReference type="NCBI Taxonomy" id="404692"/>
    <lineage>
        <taxon>Eukaryota</taxon>
        <taxon>Fungi</taxon>
        <taxon>Dikarya</taxon>
        <taxon>Ascomycota</taxon>
        <taxon>Pezizomycotina</taxon>
        <taxon>Eurotiomycetes</taxon>
        <taxon>Eurotiomycetidae</taxon>
        <taxon>Onygenales</taxon>
        <taxon>Onygenaceae</taxon>
        <taxon>Coccidioides</taxon>
    </lineage>
</organism>
<sequence length="146" mass="15788">MQVCVLGVDKERAGFIPLAVKETRGSTPVKKLSVDSFLLSVTIPPCSSSETREGEGGEGEKGENQGVNERERGREEKKQAGEEESKKKGKEKKSKEIKKETKKRDREVQGGVCVWNEREDACGKRGEARVSGAGGGRVGHVWGGCG</sequence>
<feature type="region of interest" description="Disordered" evidence="1">
    <location>
        <begin position="43"/>
        <end position="110"/>
    </location>
</feature>
<dbReference type="Proteomes" id="UP000054565">
    <property type="component" value="Unassembled WGS sequence"/>
</dbReference>
<feature type="compositionally biased region" description="Basic and acidic residues" evidence="1">
    <location>
        <begin position="50"/>
        <end position="86"/>
    </location>
</feature>
<feature type="region of interest" description="Disordered" evidence="1">
    <location>
        <begin position="124"/>
        <end position="146"/>
    </location>
</feature>
<reference evidence="3" key="1">
    <citation type="journal article" date="2010" name="Genome Res.">
        <title>Population genomic sequencing of Coccidioides fungi reveals recent hybridization and transposon control.</title>
        <authorList>
            <person name="Neafsey D.E."/>
            <person name="Barker B.M."/>
            <person name="Sharpton T.J."/>
            <person name="Stajich J.E."/>
            <person name="Park D.J."/>
            <person name="Whiston E."/>
            <person name="Hung C.-Y."/>
            <person name="McMahan C."/>
            <person name="White J."/>
            <person name="Sykes S."/>
            <person name="Heiman D."/>
            <person name="Young S."/>
            <person name="Zeng Q."/>
            <person name="Abouelleil A."/>
            <person name="Aftuck L."/>
            <person name="Bessette D."/>
            <person name="Brown A."/>
            <person name="FitzGerald M."/>
            <person name="Lui A."/>
            <person name="Macdonald J.P."/>
            <person name="Priest M."/>
            <person name="Orbach M.J."/>
            <person name="Galgiani J.N."/>
            <person name="Kirkland T.N."/>
            <person name="Cole G.T."/>
            <person name="Birren B.W."/>
            <person name="Henn M.R."/>
            <person name="Taylor J.W."/>
            <person name="Rounsley S.D."/>
        </authorList>
    </citation>
    <scope>NUCLEOTIDE SEQUENCE [LARGE SCALE GENOMIC DNA]</scope>
    <source>
        <strain evidence="3">RMSCC 2394</strain>
    </source>
</reference>
<dbReference type="EMBL" id="DS028102">
    <property type="protein sequence ID" value="KMP02227.1"/>
    <property type="molecule type" value="Genomic_DNA"/>
</dbReference>
<accession>A0A0J7AXU0</accession>
<dbReference type="AlphaFoldDB" id="A0A0J7AXU0"/>
<protein>
    <submittedName>
        <fullName evidence="2">Uncharacterized protein</fullName>
    </submittedName>
</protein>
<feature type="compositionally biased region" description="Basic and acidic residues" evidence="1">
    <location>
        <begin position="93"/>
        <end position="108"/>
    </location>
</feature>
<gene>
    <name evidence="2" type="ORF">CIRG_10050</name>
</gene>